<sequence length="302" mass="32390">MMMAFWPAHFPSGKIDWGAVWDQNSTNIKVPTGLESLNPDGIGSIIYFTDAAPEGLTNALAHFPGATKLGLFAAPTPFITGRPVTLFQGDKIYGTGAVGLALKHPRPETQVTFHGMEPLCPPMLVSKAEGNLVISLDNKNPTQLLLSAIRAAGVDLRSETVGLFEDSNEFALATLRDEKPHQMFSIMSGDPSRGTIALRSMSAPPVGSWVQFFHSPNSETSSLEGKQGPKHKRLQFVTSSPTGNTQFAGSTNDGVWVLEDEFTVASEEGFILSRSEEGKSEAPWTSTIPGSVGALSWTLQDA</sequence>
<evidence type="ECO:0000259" key="1">
    <source>
        <dbReference type="Pfam" id="PF08495"/>
    </source>
</evidence>
<evidence type="ECO:0000313" key="2">
    <source>
        <dbReference type="EMBL" id="KAF7346143.1"/>
    </source>
</evidence>
<protein>
    <submittedName>
        <fullName evidence="2">FIST domain-containing protein</fullName>
    </submittedName>
</protein>
<gene>
    <name evidence="2" type="ORF">MSAN_01841100</name>
</gene>
<proteinExistence type="predicted"/>
<name>A0A8H6XQI7_9AGAR</name>
<accession>A0A8H6XQI7</accession>
<keyword evidence="3" id="KW-1185">Reference proteome</keyword>
<dbReference type="EMBL" id="JACAZH010000019">
    <property type="protein sequence ID" value="KAF7346143.1"/>
    <property type="molecule type" value="Genomic_DNA"/>
</dbReference>
<feature type="domain" description="FIST" evidence="1">
    <location>
        <begin position="85"/>
        <end position="139"/>
    </location>
</feature>
<evidence type="ECO:0000313" key="3">
    <source>
        <dbReference type="Proteomes" id="UP000623467"/>
    </source>
</evidence>
<dbReference type="InterPro" id="IPR013702">
    <property type="entry name" value="FIST_domain_N"/>
</dbReference>
<dbReference type="AlphaFoldDB" id="A0A8H6XQI7"/>
<reference evidence="2" key="1">
    <citation type="submission" date="2020-05" db="EMBL/GenBank/DDBJ databases">
        <title>Mycena genomes resolve the evolution of fungal bioluminescence.</title>
        <authorList>
            <person name="Tsai I.J."/>
        </authorList>
    </citation>
    <scope>NUCLEOTIDE SEQUENCE</scope>
    <source>
        <strain evidence="2">160909Yilan</strain>
    </source>
</reference>
<dbReference type="Pfam" id="PF08495">
    <property type="entry name" value="FIST"/>
    <property type="match status" value="1"/>
</dbReference>
<dbReference type="OrthoDB" id="10251508at2759"/>
<dbReference type="Proteomes" id="UP000623467">
    <property type="component" value="Unassembled WGS sequence"/>
</dbReference>
<organism evidence="2 3">
    <name type="scientific">Mycena sanguinolenta</name>
    <dbReference type="NCBI Taxonomy" id="230812"/>
    <lineage>
        <taxon>Eukaryota</taxon>
        <taxon>Fungi</taxon>
        <taxon>Dikarya</taxon>
        <taxon>Basidiomycota</taxon>
        <taxon>Agaricomycotina</taxon>
        <taxon>Agaricomycetes</taxon>
        <taxon>Agaricomycetidae</taxon>
        <taxon>Agaricales</taxon>
        <taxon>Marasmiineae</taxon>
        <taxon>Mycenaceae</taxon>
        <taxon>Mycena</taxon>
    </lineage>
</organism>
<comment type="caution">
    <text evidence="2">The sequence shown here is derived from an EMBL/GenBank/DDBJ whole genome shotgun (WGS) entry which is preliminary data.</text>
</comment>